<reference evidence="1 2" key="1">
    <citation type="submission" date="2016-03" db="EMBL/GenBank/DDBJ databases">
        <title>Complete genome sequence of a novel chlorpyrifos degrading bacterium, Cupriavidus nantongensis sp. X1.</title>
        <authorList>
            <person name="Fang L."/>
        </authorList>
    </citation>
    <scope>NUCLEOTIDE SEQUENCE [LARGE SCALE GENOMIC DNA]</scope>
    <source>
        <strain evidence="1 2">X1</strain>
    </source>
</reference>
<gene>
    <name evidence="1" type="ORF">A2G96_06830</name>
</gene>
<dbReference type="OrthoDB" id="9799128at2"/>
<dbReference type="AlphaFoldDB" id="A0A142JHB1"/>
<keyword evidence="1" id="KW-0808">Transferase</keyword>
<protein>
    <submittedName>
        <fullName evidence="1">GNAT family acetyltransferase</fullName>
    </submittedName>
</protein>
<dbReference type="GO" id="GO:0016740">
    <property type="term" value="F:transferase activity"/>
    <property type="evidence" value="ECO:0007669"/>
    <property type="project" value="UniProtKB-KW"/>
</dbReference>
<evidence type="ECO:0000313" key="2">
    <source>
        <dbReference type="Proteomes" id="UP000075238"/>
    </source>
</evidence>
<evidence type="ECO:0000313" key="1">
    <source>
        <dbReference type="EMBL" id="AMR77473.1"/>
    </source>
</evidence>
<dbReference type="EMBL" id="CP014844">
    <property type="protein sequence ID" value="AMR77473.1"/>
    <property type="molecule type" value="Genomic_DNA"/>
</dbReference>
<organism evidence="1 2">
    <name type="scientific">Cupriavidus nantongensis</name>
    <dbReference type="NCBI Taxonomy" id="1796606"/>
    <lineage>
        <taxon>Bacteria</taxon>
        <taxon>Pseudomonadati</taxon>
        <taxon>Pseudomonadota</taxon>
        <taxon>Betaproteobacteria</taxon>
        <taxon>Burkholderiales</taxon>
        <taxon>Burkholderiaceae</taxon>
        <taxon>Cupriavidus</taxon>
    </lineage>
</organism>
<dbReference type="STRING" id="1796606.A2G96_06830"/>
<proteinExistence type="predicted"/>
<accession>A0A142JHB1</accession>
<dbReference type="InterPro" id="IPR021948">
    <property type="entry name" value="DUF3565"/>
</dbReference>
<keyword evidence="2" id="KW-1185">Reference proteome</keyword>
<dbReference type="Proteomes" id="UP000075238">
    <property type="component" value="Chromosome 1"/>
</dbReference>
<sequence length="74" mass="8463">MERSIVGFRRDEEGHWVAELDCGHGQHVRHDPPWQSRPWTQSEAGRAAMIGTRVNCLKCDRNEPPATWASQPAR</sequence>
<dbReference type="KEGG" id="cnan:A2G96_06830"/>
<dbReference type="RefSeq" id="WP_062797967.1">
    <property type="nucleotide sequence ID" value="NZ_CP014844.1"/>
</dbReference>
<name>A0A142JHB1_9BURK</name>
<dbReference type="Pfam" id="PF12088">
    <property type="entry name" value="DUF3565"/>
    <property type="match status" value="1"/>
</dbReference>